<dbReference type="OrthoDB" id="235837at2157"/>
<comment type="subcellular location">
    <subcellularLocation>
        <location evidence="1">Cell membrane</location>
        <topology evidence="1">Multi-pass membrane protein</topology>
    </subcellularLocation>
</comment>
<evidence type="ECO:0000256" key="4">
    <source>
        <dbReference type="ARBA" id="ARBA00022989"/>
    </source>
</evidence>
<name>A0A830FBZ3_9EURY</name>
<dbReference type="EMBL" id="BMPG01000002">
    <property type="protein sequence ID" value="GGL59358.1"/>
    <property type="molecule type" value="Genomic_DNA"/>
</dbReference>
<feature type="transmembrane region" description="Helical" evidence="6">
    <location>
        <begin position="52"/>
        <end position="72"/>
    </location>
</feature>
<accession>A0A830FBZ3</accession>
<evidence type="ECO:0000256" key="2">
    <source>
        <dbReference type="ARBA" id="ARBA00022475"/>
    </source>
</evidence>
<dbReference type="RefSeq" id="WP_188977921.1">
    <property type="nucleotide sequence ID" value="NZ_BMPG01000002.1"/>
</dbReference>
<comment type="caution">
    <text evidence="8">The sequence shown here is derived from an EMBL/GenBank/DDBJ whole genome shotgun (WGS) entry which is preliminary data.</text>
</comment>
<keyword evidence="4 6" id="KW-1133">Transmembrane helix</keyword>
<feature type="transmembrane region" description="Helical" evidence="6">
    <location>
        <begin position="141"/>
        <end position="165"/>
    </location>
</feature>
<reference evidence="8" key="1">
    <citation type="journal article" date="2014" name="Int. J. Syst. Evol. Microbiol.">
        <title>Complete genome sequence of Corynebacterium casei LMG S-19264T (=DSM 44701T), isolated from a smear-ripened cheese.</title>
        <authorList>
            <consortium name="US DOE Joint Genome Institute (JGI-PGF)"/>
            <person name="Walter F."/>
            <person name="Albersmeier A."/>
            <person name="Kalinowski J."/>
            <person name="Ruckert C."/>
        </authorList>
    </citation>
    <scope>NUCLEOTIDE SEQUENCE</scope>
    <source>
        <strain evidence="8">JCM 19596</strain>
    </source>
</reference>
<dbReference type="PANTHER" id="PTHR12677:SF59">
    <property type="entry name" value="GOLGI APPARATUS MEMBRANE PROTEIN TVP38-RELATED"/>
    <property type="match status" value="1"/>
</dbReference>
<dbReference type="InterPro" id="IPR015414">
    <property type="entry name" value="TMEM64"/>
</dbReference>
<dbReference type="GO" id="GO:0005886">
    <property type="term" value="C:plasma membrane"/>
    <property type="evidence" value="ECO:0007669"/>
    <property type="project" value="UniProtKB-SubCell"/>
</dbReference>
<evidence type="ECO:0000256" key="1">
    <source>
        <dbReference type="ARBA" id="ARBA00004651"/>
    </source>
</evidence>
<keyword evidence="2" id="KW-1003">Cell membrane</keyword>
<evidence type="ECO:0000256" key="6">
    <source>
        <dbReference type="SAM" id="Phobius"/>
    </source>
</evidence>
<proteinExistence type="predicted"/>
<evidence type="ECO:0000313" key="8">
    <source>
        <dbReference type="EMBL" id="GGL59358.1"/>
    </source>
</evidence>
<evidence type="ECO:0000259" key="7">
    <source>
        <dbReference type="Pfam" id="PF09335"/>
    </source>
</evidence>
<dbReference type="AlphaFoldDB" id="A0A830FBZ3"/>
<keyword evidence="9" id="KW-1185">Reference proteome</keyword>
<sequence>MPRPRRLFRTHDTKRSALVAALALAATGLLLAFLVTRVDVLATPAAVERFVRGFGVLAPLAFVLLQAVQVVAAPIPGQVLAFVAGYLFGPVWGTVYGVTGATIGSYVAFSLARRFGRPYVERVLHDDALGWLDAFSHDHGLLALFCVFLIPGLPDDVVCFVAGLTDLDVKKMTAVAALGRTPGFFAAAYAGSNAAHGRYDTALVVLAALAAVALGAWIYRERIRDALTA</sequence>
<protein>
    <submittedName>
        <fullName evidence="8">TVP38/TMEM64 family protein</fullName>
    </submittedName>
</protein>
<gene>
    <name evidence="8" type="ORF">GCM10009039_17000</name>
</gene>
<dbReference type="InterPro" id="IPR032816">
    <property type="entry name" value="VTT_dom"/>
</dbReference>
<keyword evidence="3 6" id="KW-0812">Transmembrane</keyword>
<evidence type="ECO:0000256" key="3">
    <source>
        <dbReference type="ARBA" id="ARBA00022692"/>
    </source>
</evidence>
<feature type="transmembrane region" description="Helical" evidence="6">
    <location>
        <begin position="79"/>
        <end position="109"/>
    </location>
</feature>
<dbReference type="PANTHER" id="PTHR12677">
    <property type="entry name" value="GOLGI APPARATUS MEMBRANE PROTEIN TVP38-RELATED"/>
    <property type="match status" value="1"/>
</dbReference>
<keyword evidence="5 6" id="KW-0472">Membrane</keyword>
<evidence type="ECO:0000256" key="5">
    <source>
        <dbReference type="ARBA" id="ARBA00023136"/>
    </source>
</evidence>
<reference evidence="8" key="2">
    <citation type="submission" date="2020-09" db="EMBL/GenBank/DDBJ databases">
        <authorList>
            <person name="Sun Q."/>
            <person name="Ohkuma M."/>
        </authorList>
    </citation>
    <scope>NUCLEOTIDE SEQUENCE</scope>
    <source>
        <strain evidence="8">JCM 19596</strain>
    </source>
</reference>
<organism evidence="8 9">
    <name type="scientific">Halocalculus aciditolerans</name>
    <dbReference type="NCBI Taxonomy" id="1383812"/>
    <lineage>
        <taxon>Archaea</taxon>
        <taxon>Methanobacteriati</taxon>
        <taxon>Methanobacteriota</taxon>
        <taxon>Stenosarchaea group</taxon>
        <taxon>Halobacteria</taxon>
        <taxon>Halobacteriales</taxon>
        <taxon>Halobacteriaceae</taxon>
        <taxon>Halocalculus</taxon>
    </lineage>
</organism>
<feature type="transmembrane region" description="Helical" evidence="6">
    <location>
        <begin position="172"/>
        <end position="190"/>
    </location>
</feature>
<evidence type="ECO:0000313" key="9">
    <source>
        <dbReference type="Proteomes" id="UP000607197"/>
    </source>
</evidence>
<feature type="transmembrane region" description="Helical" evidence="6">
    <location>
        <begin position="202"/>
        <end position="219"/>
    </location>
</feature>
<feature type="domain" description="VTT" evidence="7">
    <location>
        <begin position="75"/>
        <end position="192"/>
    </location>
</feature>
<dbReference type="Proteomes" id="UP000607197">
    <property type="component" value="Unassembled WGS sequence"/>
</dbReference>
<dbReference type="Pfam" id="PF09335">
    <property type="entry name" value="VTT_dom"/>
    <property type="match status" value="1"/>
</dbReference>